<accession>A0AAW5C461</accession>
<proteinExistence type="predicted"/>
<dbReference type="InterPro" id="IPR003141">
    <property type="entry name" value="Pol/His_phosphatase_N"/>
</dbReference>
<dbReference type="GO" id="GO:0042578">
    <property type="term" value="F:phosphoric ester hydrolase activity"/>
    <property type="evidence" value="ECO:0007669"/>
    <property type="project" value="TreeGrafter"/>
</dbReference>
<dbReference type="RefSeq" id="WP_117555283.1">
    <property type="nucleotide sequence ID" value="NZ_BAABZL010000001.1"/>
</dbReference>
<dbReference type="Pfam" id="PF02811">
    <property type="entry name" value="PHP"/>
    <property type="match status" value="1"/>
</dbReference>
<evidence type="ECO:0000259" key="1">
    <source>
        <dbReference type="SMART" id="SM00481"/>
    </source>
</evidence>
<sequence length="242" mass="26885">MKPIELDVHTHTVASGHAYATLTEMAKAASQKGLKLLGITEHTKGIAGTCEDIYFVNLKVVPRQMFGIELMLGAEINILDYKGTLSLGKQYMKHLDLRIAGIHKMCYKPGTPRQNTDAVLGAIANPEVDIISHPDDGTCPLIYEEIVKAAKSCHTLLEVNNNSLRTPTRKNVHENVLTFLNLCKKHRVPVIASSDAHYTADIANLDHAIPILEEADFPQDLVVNYSLEQFKEYIAYNRAHSQ</sequence>
<reference evidence="3" key="2">
    <citation type="submission" date="2020-02" db="EMBL/GenBank/DDBJ databases">
        <authorList>
            <person name="Littmann E."/>
            <person name="Sorbara M."/>
        </authorList>
    </citation>
    <scope>NUCLEOTIDE SEQUENCE</scope>
    <source>
        <strain evidence="3">MSK.1.17</strain>
    </source>
</reference>
<dbReference type="GO" id="GO:0005829">
    <property type="term" value="C:cytosol"/>
    <property type="evidence" value="ECO:0007669"/>
    <property type="project" value="TreeGrafter"/>
</dbReference>
<comment type="caution">
    <text evidence="2">The sequence shown here is derived from an EMBL/GenBank/DDBJ whole genome shotgun (WGS) entry which is preliminary data.</text>
</comment>
<dbReference type="InterPro" id="IPR050243">
    <property type="entry name" value="PHP_phosphatase"/>
</dbReference>
<dbReference type="GeneID" id="97205158"/>
<evidence type="ECO:0000313" key="4">
    <source>
        <dbReference type="Proteomes" id="UP000669239"/>
    </source>
</evidence>
<reference evidence="3 4" key="1">
    <citation type="journal article" date="2020" name="Cell Host Microbe">
        <title>Functional and Genomic Variation between Human-Derived Isolates of Lachnospiraceae Reveals Inter- and Intra-Species Diversity.</title>
        <authorList>
            <person name="Sorbara M.T."/>
            <person name="Littmann E.R."/>
            <person name="Fontana E."/>
            <person name="Moody T.U."/>
            <person name="Kohout C.E."/>
            <person name="Gjonbalaj M."/>
            <person name="Eaton V."/>
            <person name="Seok R."/>
            <person name="Leiner I.M."/>
            <person name="Pamer E.G."/>
        </authorList>
    </citation>
    <scope>NUCLEOTIDE SEQUENCE [LARGE SCALE GENOMIC DNA]</scope>
    <source>
        <strain evidence="3 4">MSK.1.17</strain>
    </source>
</reference>
<evidence type="ECO:0000313" key="5">
    <source>
        <dbReference type="Proteomes" id="UP001299608"/>
    </source>
</evidence>
<dbReference type="Proteomes" id="UP001299608">
    <property type="component" value="Unassembled WGS sequence"/>
</dbReference>
<dbReference type="GO" id="GO:0008270">
    <property type="term" value="F:zinc ion binding"/>
    <property type="evidence" value="ECO:0007669"/>
    <property type="project" value="TreeGrafter"/>
</dbReference>
<gene>
    <name evidence="3" type="ORF">G5B36_13265</name>
    <name evidence="2" type="ORF">L0N08_16510</name>
</gene>
<dbReference type="PANTHER" id="PTHR36928">
    <property type="entry name" value="PHOSPHATASE YCDX-RELATED"/>
    <property type="match status" value="1"/>
</dbReference>
<dbReference type="SMART" id="SM00481">
    <property type="entry name" value="POLIIIAc"/>
    <property type="match status" value="1"/>
</dbReference>
<dbReference type="AlphaFoldDB" id="A0AAW5C461"/>
<evidence type="ECO:0000313" key="2">
    <source>
        <dbReference type="EMBL" id="MCG4747029.1"/>
    </source>
</evidence>
<dbReference type="NCBIfam" id="NF006702">
    <property type="entry name" value="PRK09248.1"/>
    <property type="match status" value="1"/>
</dbReference>
<dbReference type="Proteomes" id="UP000669239">
    <property type="component" value="Unassembled WGS sequence"/>
</dbReference>
<feature type="domain" description="Polymerase/histidinol phosphatase N-terminal" evidence="1">
    <location>
        <begin position="6"/>
        <end position="80"/>
    </location>
</feature>
<dbReference type="CDD" id="cd07437">
    <property type="entry name" value="PHP_HisPPase_Ycdx_like"/>
    <property type="match status" value="1"/>
</dbReference>
<dbReference type="EMBL" id="JAAITT010000017">
    <property type="protein sequence ID" value="NSJ49662.1"/>
    <property type="molecule type" value="Genomic_DNA"/>
</dbReference>
<keyword evidence="4" id="KW-1185">Reference proteome</keyword>
<organism evidence="2 5">
    <name type="scientific">Enterocloster aldenensis</name>
    <dbReference type="NCBI Taxonomy" id="358742"/>
    <lineage>
        <taxon>Bacteria</taxon>
        <taxon>Bacillati</taxon>
        <taxon>Bacillota</taxon>
        <taxon>Clostridia</taxon>
        <taxon>Lachnospirales</taxon>
        <taxon>Lachnospiraceae</taxon>
        <taxon>Enterocloster</taxon>
    </lineage>
</organism>
<reference evidence="2" key="3">
    <citation type="submission" date="2022-01" db="EMBL/GenBank/DDBJ databases">
        <title>Collection of gut derived symbiotic bacterial strains cultured from healthy donors.</title>
        <authorList>
            <person name="Lin H."/>
            <person name="Kohout C."/>
            <person name="Waligurski E."/>
            <person name="Pamer E.G."/>
        </authorList>
    </citation>
    <scope>NUCLEOTIDE SEQUENCE</scope>
    <source>
        <strain evidence="2">DFI.6.55</strain>
    </source>
</reference>
<evidence type="ECO:0000313" key="3">
    <source>
        <dbReference type="EMBL" id="NSJ49662.1"/>
    </source>
</evidence>
<dbReference type="InterPro" id="IPR004013">
    <property type="entry name" value="PHP_dom"/>
</dbReference>
<dbReference type="EMBL" id="JAKNGE010000020">
    <property type="protein sequence ID" value="MCG4747029.1"/>
    <property type="molecule type" value="Genomic_DNA"/>
</dbReference>
<dbReference type="PANTHER" id="PTHR36928:SF1">
    <property type="entry name" value="PHOSPHATASE YCDX-RELATED"/>
    <property type="match status" value="1"/>
</dbReference>
<dbReference type="InterPro" id="IPR016195">
    <property type="entry name" value="Pol/histidinol_Pase-like"/>
</dbReference>
<dbReference type="SUPFAM" id="SSF89550">
    <property type="entry name" value="PHP domain-like"/>
    <property type="match status" value="1"/>
</dbReference>
<dbReference type="Gene3D" id="3.20.20.140">
    <property type="entry name" value="Metal-dependent hydrolases"/>
    <property type="match status" value="1"/>
</dbReference>
<protein>
    <submittedName>
        <fullName evidence="2">Phosphatase</fullName>
    </submittedName>
</protein>
<name>A0AAW5C461_9FIRM</name>